<dbReference type="AlphaFoldDB" id="A0A7J7NFG6"/>
<sequence length="108" mass="12506">MAQVRRSMMDMGIRKEKACTWIVIDRRVYAFESGDRSHPLHRYIYNYLEVLIKKMKANGYVLNTSLVVQNVDEQTKEEMLLGHSEKLSIGLCLICMSPGTRITIIKNI</sequence>
<dbReference type="Pfam" id="PF14432">
    <property type="entry name" value="DYW_deaminase"/>
    <property type="match status" value="1"/>
</dbReference>
<dbReference type="OrthoDB" id="185373at2759"/>
<dbReference type="InterPro" id="IPR032867">
    <property type="entry name" value="DYW_dom"/>
</dbReference>
<gene>
    <name evidence="2" type="ORF">GIB67_043093</name>
</gene>
<dbReference type="Proteomes" id="UP000541444">
    <property type="component" value="Unassembled WGS sequence"/>
</dbReference>
<evidence type="ECO:0000313" key="3">
    <source>
        <dbReference type="Proteomes" id="UP000541444"/>
    </source>
</evidence>
<proteinExistence type="predicted"/>
<accession>A0A7J7NFG6</accession>
<evidence type="ECO:0000313" key="2">
    <source>
        <dbReference type="EMBL" id="KAF6165618.1"/>
    </source>
</evidence>
<protein>
    <recommendedName>
        <fullName evidence="1">DYW domain-containing protein</fullName>
    </recommendedName>
</protein>
<evidence type="ECO:0000259" key="1">
    <source>
        <dbReference type="Pfam" id="PF14432"/>
    </source>
</evidence>
<comment type="caution">
    <text evidence="2">The sequence shown here is derived from an EMBL/GenBank/DDBJ whole genome shotgun (WGS) entry which is preliminary data.</text>
</comment>
<dbReference type="EMBL" id="JACGCM010000836">
    <property type="protein sequence ID" value="KAF6165618.1"/>
    <property type="molecule type" value="Genomic_DNA"/>
</dbReference>
<keyword evidence="3" id="KW-1185">Reference proteome</keyword>
<feature type="domain" description="DYW" evidence="1">
    <location>
        <begin position="59"/>
        <end position="108"/>
    </location>
</feature>
<organism evidence="2 3">
    <name type="scientific">Kingdonia uniflora</name>
    <dbReference type="NCBI Taxonomy" id="39325"/>
    <lineage>
        <taxon>Eukaryota</taxon>
        <taxon>Viridiplantae</taxon>
        <taxon>Streptophyta</taxon>
        <taxon>Embryophyta</taxon>
        <taxon>Tracheophyta</taxon>
        <taxon>Spermatophyta</taxon>
        <taxon>Magnoliopsida</taxon>
        <taxon>Ranunculales</taxon>
        <taxon>Circaeasteraceae</taxon>
        <taxon>Kingdonia</taxon>
    </lineage>
</organism>
<dbReference type="GO" id="GO:0008270">
    <property type="term" value="F:zinc ion binding"/>
    <property type="evidence" value="ECO:0007669"/>
    <property type="project" value="InterPro"/>
</dbReference>
<name>A0A7J7NFG6_9MAGN</name>
<reference evidence="2 3" key="1">
    <citation type="journal article" date="2020" name="IScience">
        <title>Genome Sequencing of the Endangered Kingdonia uniflora (Circaeasteraceae, Ranunculales) Reveals Potential Mechanisms of Evolutionary Specialization.</title>
        <authorList>
            <person name="Sun Y."/>
            <person name="Deng T."/>
            <person name="Zhang A."/>
            <person name="Moore M.J."/>
            <person name="Landis J.B."/>
            <person name="Lin N."/>
            <person name="Zhang H."/>
            <person name="Zhang X."/>
            <person name="Huang J."/>
            <person name="Zhang X."/>
            <person name="Sun H."/>
            <person name="Wang H."/>
        </authorList>
    </citation>
    <scope>NUCLEOTIDE SEQUENCE [LARGE SCALE GENOMIC DNA]</scope>
    <source>
        <strain evidence="2">TB1705</strain>
        <tissue evidence="2">Leaf</tissue>
    </source>
</reference>